<organism evidence="9 10">
    <name type="scientific">Shewanella electrodiphila</name>
    <dbReference type="NCBI Taxonomy" id="934143"/>
    <lineage>
        <taxon>Bacteria</taxon>
        <taxon>Pseudomonadati</taxon>
        <taxon>Pseudomonadota</taxon>
        <taxon>Gammaproteobacteria</taxon>
        <taxon>Alteromonadales</taxon>
        <taxon>Shewanellaceae</taxon>
        <taxon>Shewanella</taxon>
    </lineage>
</organism>
<dbReference type="PANTHER" id="PTHR47870:SF1">
    <property type="entry name" value="CYTOCHROME C-TYPE BIOGENESIS PROTEIN CCMH"/>
    <property type="match status" value="1"/>
</dbReference>
<protein>
    <recommendedName>
        <fullName evidence="7">Cytochrome c-type biogenesis protein</fullName>
    </recommendedName>
</protein>
<evidence type="ECO:0000313" key="9">
    <source>
        <dbReference type="EMBL" id="MCL1047840.1"/>
    </source>
</evidence>
<proteinExistence type="inferred from homology"/>
<comment type="similarity">
    <text evidence="1 7">Belongs to the CcmH/CycL/Ccl2/NrfF family.</text>
</comment>
<evidence type="ECO:0000313" key="10">
    <source>
        <dbReference type="Proteomes" id="UP001202134"/>
    </source>
</evidence>
<dbReference type="InterPro" id="IPR038297">
    <property type="entry name" value="CcmH/CycL/NrfF/Ccl2_sf"/>
</dbReference>
<keyword evidence="7" id="KW-1133">Transmembrane helix</keyword>
<keyword evidence="2 7" id="KW-0349">Heme</keyword>
<keyword evidence="7" id="KW-0472">Membrane</keyword>
<dbReference type="PANTHER" id="PTHR47870">
    <property type="entry name" value="CYTOCHROME C-TYPE BIOGENESIS PROTEIN CCMH"/>
    <property type="match status" value="1"/>
</dbReference>
<reference evidence="9 10" key="1">
    <citation type="submission" date="2022-01" db="EMBL/GenBank/DDBJ databases">
        <title>Whole genome-based taxonomy of the Shewanellaceae.</title>
        <authorList>
            <person name="Martin-Rodriguez A.J."/>
        </authorList>
    </citation>
    <scope>NUCLEOTIDE SEQUENCE [LARGE SCALE GENOMIC DNA]</scope>
    <source>
        <strain evidence="9 10">DSM 24955</strain>
    </source>
</reference>
<sequence>MTPFYRMLHRMFSPISVAIITVLLIFSVQNVTASEALSHRNYSADEKRQLGFEIAQELRCPASDNRSLFDSETQIANELKGHIFQKLDQGQSKQEIIDFMVARFGERIRYQPSLHSGTLALWLIPIGLFFFTIIGGIAWIIKQPQTPIKLHLNENEYE</sequence>
<dbReference type="InterPro" id="IPR051263">
    <property type="entry name" value="C-type_cytochrome_biogenesis"/>
</dbReference>
<name>A0ABT0KWS0_9GAMM</name>
<keyword evidence="10" id="KW-1185">Reference proteome</keyword>
<evidence type="ECO:0000259" key="8">
    <source>
        <dbReference type="Pfam" id="PF03918"/>
    </source>
</evidence>
<dbReference type="InterPro" id="IPR005616">
    <property type="entry name" value="CcmH/CycL/Ccl2/NrfF_N"/>
</dbReference>
<dbReference type="RefSeq" id="WP_248957043.1">
    <property type="nucleotide sequence ID" value="NZ_JAKIKU010000020.1"/>
</dbReference>
<evidence type="ECO:0000256" key="5">
    <source>
        <dbReference type="ARBA" id="ARBA00022748"/>
    </source>
</evidence>
<evidence type="ECO:0000256" key="1">
    <source>
        <dbReference type="ARBA" id="ARBA00010342"/>
    </source>
</evidence>
<dbReference type="CDD" id="cd16378">
    <property type="entry name" value="CcmH_N"/>
    <property type="match status" value="1"/>
</dbReference>
<keyword evidence="7" id="KW-0812">Transmembrane</keyword>
<dbReference type="Proteomes" id="UP001202134">
    <property type="component" value="Unassembled WGS sequence"/>
</dbReference>
<comment type="function">
    <text evidence="7">Possible subunit of a heme lyase.</text>
</comment>
<dbReference type="EMBL" id="JAKIKU010000020">
    <property type="protein sequence ID" value="MCL1047840.1"/>
    <property type="molecule type" value="Genomic_DNA"/>
</dbReference>
<dbReference type="Gene3D" id="1.10.8.640">
    <property type="entry name" value="Cytochrome C biogenesis protein"/>
    <property type="match status" value="1"/>
</dbReference>
<dbReference type="Pfam" id="PF03918">
    <property type="entry name" value="CcmH"/>
    <property type="match status" value="1"/>
</dbReference>
<feature type="domain" description="CcmH/CycL/Ccl2/NrfF N-terminal" evidence="8">
    <location>
        <begin position="27"/>
        <end position="146"/>
    </location>
</feature>
<gene>
    <name evidence="9" type="ORF">L2737_21290</name>
</gene>
<feature type="transmembrane region" description="Helical" evidence="7">
    <location>
        <begin position="119"/>
        <end position="141"/>
    </location>
</feature>
<keyword evidence="6 7" id="KW-0408">Iron</keyword>
<evidence type="ECO:0000256" key="2">
    <source>
        <dbReference type="ARBA" id="ARBA00022617"/>
    </source>
</evidence>
<accession>A0ABT0KWS0</accession>
<keyword evidence="5" id="KW-0201">Cytochrome c-type biogenesis</keyword>
<evidence type="ECO:0000256" key="3">
    <source>
        <dbReference type="ARBA" id="ARBA00022723"/>
    </source>
</evidence>
<evidence type="ECO:0000256" key="7">
    <source>
        <dbReference type="RuleBase" id="RU364112"/>
    </source>
</evidence>
<keyword evidence="4 7" id="KW-0732">Signal</keyword>
<evidence type="ECO:0000256" key="4">
    <source>
        <dbReference type="ARBA" id="ARBA00022729"/>
    </source>
</evidence>
<evidence type="ECO:0000256" key="6">
    <source>
        <dbReference type="ARBA" id="ARBA00023004"/>
    </source>
</evidence>
<comment type="caution">
    <text evidence="9">The sequence shown here is derived from an EMBL/GenBank/DDBJ whole genome shotgun (WGS) entry which is preliminary data.</text>
</comment>
<keyword evidence="3 7" id="KW-0479">Metal-binding</keyword>